<organism evidence="8 9">
    <name type="scientific">Microbacterium caowuchunii</name>
    <dbReference type="NCBI Taxonomy" id="2614638"/>
    <lineage>
        <taxon>Bacteria</taxon>
        <taxon>Bacillati</taxon>
        <taxon>Actinomycetota</taxon>
        <taxon>Actinomycetes</taxon>
        <taxon>Micrococcales</taxon>
        <taxon>Microbacteriaceae</taxon>
        <taxon>Microbacterium</taxon>
    </lineage>
</organism>
<evidence type="ECO:0000256" key="6">
    <source>
        <dbReference type="SAM" id="SignalP"/>
    </source>
</evidence>
<reference evidence="9" key="1">
    <citation type="submission" date="2019-09" db="EMBL/GenBank/DDBJ databases">
        <title>Mumia zhuanghuii sp. nov. isolated from the intestinal contents of plateau pika (Ochotona curzoniae) in the Qinghai-Tibet plateau of China.</title>
        <authorList>
            <person name="Tian Z."/>
        </authorList>
    </citation>
    <scope>NUCLEOTIDE SEQUENCE [LARGE SCALE GENOMIC DNA]</scope>
    <source>
        <strain evidence="9">L-033</strain>
    </source>
</reference>
<evidence type="ECO:0000256" key="4">
    <source>
        <dbReference type="ARBA" id="ARBA00023088"/>
    </source>
</evidence>
<evidence type="ECO:0000256" key="5">
    <source>
        <dbReference type="SAM" id="Phobius"/>
    </source>
</evidence>
<feature type="transmembrane region" description="Helical" evidence="5">
    <location>
        <begin position="2556"/>
        <end position="2576"/>
    </location>
</feature>
<comment type="caution">
    <text evidence="8">The sequence shown here is derived from an EMBL/GenBank/DDBJ whole genome shotgun (WGS) entry which is preliminary data.</text>
</comment>
<evidence type="ECO:0000259" key="7">
    <source>
        <dbReference type="PROSITE" id="PS50847"/>
    </source>
</evidence>
<keyword evidence="4" id="KW-0572">Peptidoglycan-anchor</keyword>
<accession>A0A5N0TET2</accession>
<feature type="signal peptide" evidence="6">
    <location>
        <begin position="1"/>
        <end position="28"/>
    </location>
</feature>
<proteinExistence type="predicted"/>
<dbReference type="EMBL" id="VYUY01000015">
    <property type="protein sequence ID" value="KAA9132386.1"/>
    <property type="molecule type" value="Genomic_DNA"/>
</dbReference>
<keyword evidence="2" id="KW-0964">Secreted</keyword>
<gene>
    <name evidence="8" type="ORF">F6B40_11910</name>
</gene>
<dbReference type="RefSeq" id="WP_150894246.1">
    <property type="nucleotide sequence ID" value="NZ_VYUY01000015.1"/>
</dbReference>
<dbReference type="Gene3D" id="2.60.40.1140">
    <property type="entry name" value="Collagen-binding surface protein Cna, B-type domain"/>
    <property type="match status" value="1"/>
</dbReference>
<name>A0A5N0TET2_9MICO</name>
<evidence type="ECO:0000256" key="2">
    <source>
        <dbReference type="ARBA" id="ARBA00022525"/>
    </source>
</evidence>
<sequence length="2582" mass="264763">MTLRMRSLHQGLVTMVVTAGLILSTAVAAPAAAAAEGVINASQSVTKTVIDDDGEVRPGETFSYRIQFSCGTSIGDVDGCADAAIVDRLPEWIEYVGVSDFPAEAPGSASMTTVDGRDELTLAFTDTVRVPHEATGLRLGSHEMTIQVRLAADAPWELSGQVLTNTVALTSSNAAPVQDSADITPRIEPAPATAAAKAFSPTANFNTPGLGTTLTLSATNQTNGGVDTLIVQDPAIDTPPTDASSPFHHLAFTGFGDVVLPEGADAVEAEVYTASDGWVTVYSGAGPPVYPNSAPDVATIHGVRFVFSAGAGGIVRSATGTAEIELAQRPNVVGLPETTVGNTVVSTVTLGGTRADSARVAADYRIIPYGLQVGAAKTFDAAQIKAGESSTVRLGATNTGSAPLSTLTISEPGANTPGALSGELTFAGFTGEVRWPSGATDATVVYRYADGTASEPLSTSTADRLPGVPDGAPRVIGFIVTFGSDRSGIVTGAEATLPFTVTTERAEPLPDLVTVPNDVDVEGVALDDPDKSAVATASDDLEIYGDRIAVEVSKRITPEQAWLLPGQDVIAQIPARVSEFPATTVDPTRVVVTDSEVIASDWWNLYDATELTQLGIPAHAVLTVEYRSGRDWQELPGATRLTAPPAYRTVTIDPALSESITGLRFIYEAQDGTAFAPGTTFQPNITFTTRDTTRDDPDVDIVDVPRNATIPDPADPAATIPVVQSANCAVATARETDLGLDAVAALTDPCAIVSLIPVTGDGPDLVDKALSPTGLVERSQGAAQGVLRWSTGGLTGVAQQSITETGSTSFAPATAGTLTTSFFDSFDLVSLAPITTSSDPLMAYDRIVSVELFDHVAGAWKPVTVRGATSWDGATARGTVFPGYTLSAQERATTTGVRYLIEESPNRAVATSLDQPAKGSGVAASADRRPITLDFELRDVRRSDAAVPVLHADLYNAGTAGVVQNTVVSTACFEGFAADGACADGLTSRDADVISLLDGTATITTSKTWTGGPLGVPASGTPASDYPSTRATLSVTNNGPQKVDVIALSDPAPNTAFAGSAFDLFTLTGIVAISLPQGASGLDDTTVTLTFADGGTRDLNGSAALALGARDLADVVGIAVSASGRIEAGSSGRMRVQIDLQLRETLRHDPAVRVSATTVPNTLFGSIADPSVEPAGSCAPSDPGVTAPANTVIACATAQMVVQDMQERTVLAGKTFSPDAEQFEDEHDTFTTVLTGQPGGNARSNQLVLTDESPAFWNAYRFAGLASNFAIAGPAKRVQVEVLTDATYTVERDGSLTATGGSWRTVVGGSGTQAGTIWKSAAGAVAALPAGGADATVTLSDGATARYGEVQGVRFTYQRVAAASLTDPDAALLLFENPATPVMQARVQLERRETLVTGGAVPTTLSGNAAAPGTPAAGEYPNTVVATASGVTGNGTTVSDNHTASMWFRHLPTAVTVSKSPTGMVQPGRDFTVSLTTTNSGRYPIVDPVIVDTLPTSGVVAGLPDLVFPPDADPTDSRLYSFAVTGGTGPDGWKSMPVDASDVEITVTSSSGTTPEPVAIRFDFPESTALGIGESYVISWKMRVRPGSSAAQQFTNAFTVTGERDFDTCNGAGPVTDVCGTSATVSVQPLGNLAMTQSVRADDSELGVISSTSRVCTPADADAEGFYVTPCAPVTKPGGTDTWRLSYQNTGTYPLDSVSSVVYLPLPGRSGIDIPSALSEWLPQLLGEPVLAAAPGATLTTYYSTADPQKDLCDAVLDRNGSCAPGYWQELTGEADLRTVTMLYVVVDFAGGGVLLPPGGTFDIRFQTRAAASAVNDGTDPITWNSAKTGARYTSGGVTETLLPFEVPVVGASLATGSLSLVKKVTGEAADQDWVPGSFGGRLECISAGEPVPTEALPTVPALKPGEEVTLSGLPWGASCGFVETEAGSAVTLSPASVIATAETAGVELQTVTNRYEYASLTVRKSVTAATGFGVPTGFGFAVVCTYLGEEVLDVTFTLDQDGSRTFDGLPARAECTVTETDPRGADDTIASVQVVSPTAPPVIDQDGREVRIPQLSPDGSDGAVTNTVVFDNLYDVAGLTITKSLQGAGAAQFGAERTFVAVIMCVFRGERLVDTMVELNAGNGWSASVPGVVAGAECLVTEPDRAGADAVAITPNDGDATVGHVTLPASGAAQVEMTNWYLTGGVEVTKVFAGDAAAQYGTADFEVQLACVRDGQDVLIPGGGVRTVSADAPTAGYTNLPTGAECTLTETRTGGAGASATLSASGDELVGDATAGYTFTVSTDSTVLSVDDQAQPALQVQNSFAYAELSVSKTVESDAVDAAGDPVSFGPFEASLVCTFNGAGVAAVEPMTRSIADGETVTWTGLPEGADCAVTESDAAGASRTTAAVTQSGVTGPAEDGAAVVLDPLPAVDAPAQSSVAFVNVFDVASLSISKKLTGSGAGDVTRTFPVDVVCELVDASHPDGLVVLEETVRIGGRDDLTASFGDIPLGASCTVTETDTGGAVATSISTRVPDSPEGATTVPRATATVTLVAPETAVVVTNTFHAPLPATGLVLGWVLPLGSLLLLLVGALLVSRRRRS</sequence>
<dbReference type="InterPro" id="IPR046022">
    <property type="entry name" value="DUF5979"/>
</dbReference>
<dbReference type="PROSITE" id="PS50847">
    <property type="entry name" value="GRAM_POS_ANCHORING"/>
    <property type="match status" value="1"/>
</dbReference>
<keyword evidence="3 6" id="KW-0732">Signal</keyword>
<keyword evidence="5" id="KW-1133">Transmembrane helix</keyword>
<evidence type="ECO:0000256" key="3">
    <source>
        <dbReference type="ARBA" id="ARBA00022729"/>
    </source>
</evidence>
<dbReference type="Pfam" id="PF19407">
    <property type="entry name" value="DUF5979"/>
    <property type="match status" value="6"/>
</dbReference>
<dbReference type="Proteomes" id="UP000326838">
    <property type="component" value="Unassembled WGS sequence"/>
</dbReference>
<feature type="chain" id="PRO_5039649191" description="Gram-positive cocci surface proteins LPxTG domain-containing protein" evidence="6">
    <location>
        <begin position="29"/>
        <end position="2582"/>
    </location>
</feature>
<evidence type="ECO:0000313" key="9">
    <source>
        <dbReference type="Proteomes" id="UP000326838"/>
    </source>
</evidence>
<keyword evidence="1" id="KW-0134">Cell wall</keyword>
<evidence type="ECO:0000313" key="8">
    <source>
        <dbReference type="EMBL" id="KAA9132386.1"/>
    </source>
</evidence>
<keyword evidence="9" id="KW-1185">Reference proteome</keyword>
<protein>
    <recommendedName>
        <fullName evidence="7">Gram-positive cocci surface proteins LPxTG domain-containing protein</fullName>
    </recommendedName>
</protein>
<keyword evidence="5" id="KW-0472">Membrane</keyword>
<dbReference type="InterPro" id="IPR019931">
    <property type="entry name" value="LPXTG_anchor"/>
</dbReference>
<keyword evidence="5" id="KW-0812">Transmembrane</keyword>
<feature type="domain" description="Gram-positive cocci surface proteins LPxTG" evidence="7">
    <location>
        <begin position="2550"/>
        <end position="2582"/>
    </location>
</feature>
<evidence type="ECO:0000256" key="1">
    <source>
        <dbReference type="ARBA" id="ARBA00022512"/>
    </source>
</evidence>